<dbReference type="CDD" id="cd03080">
    <property type="entry name" value="GST_N_Metaxin_like"/>
    <property type="match status" value="1"/>
</dbReference>
<organism evidence="4 5">
    <name type="scientific">Pristionchus mayeri</name>
    <dbReference type="NCBI Taxonomy" id="1317129"/>
    <lineage>
        <taxon>Eukaryota</taxon>
        <taxon>Metazoa</taxon>
        <taxon>Ecdysozoa</taxon>
        <taxon>Nematoda</taxon>
        <taxon>Chromadorea</taxon>
        <taxon>Rhabditida</taxon>
        <taxon>Rhabditina</taxon>
        <taxon>Diplogasteromorpha</taxon>
        <taxon>Diplogasteroidea</taxon>
        <taxon>Neodiplogasteridae</taxon>
        <taxon>Pristionchus</taxon>
    </lineage>
</organism>
<keyword evidence="5" id="KW-1185">Reference proteome</keyword>
<dbReference type="InterPro" id="IPR040079">
    <property type="entry name" value="Glutathione_S-Trfase"/>
</dbReference>
<dbReference type="PANTHER" id="PTHR12289:SF72">
    <property type="entry name" value="GST N-TERMINAL DOMAIN-CONTAINING PROTEIN"/>
    <property type="match status" value="1"/>
</dbReference>
<dbReference type="SUPFAM" id="SSF52833">
    <property type="entry name" value="Thioredoxin-like"/>
    <property type="match status" value="1"/>
</dbReference>
<accession>A0AAN5I670</accession>
<dbReference type="SUPFAM" id="SSF47616">
    <property type="entry name" value="GST C-terminal domain-like"/>
    <property type="match status" value="1"/>
</dbReference>
<comment type="caution">
    <text evidence="4">The sequence shown here is derived from an EMBL/GenBank/DDBJ whole genome shotgun (WGS) entry which is preliminary data.</text>
</comment>
<dbReference type="Gene3D" id="3.40.30.10">
    <property type="entry name" value="Glutaredoxin"/>
    <property type="match status" value="1"/>
</dbReference>
<proteinExistence type="inferred from homology"/>
<dbReference type="PANTHER" id="PTHR12289">
    <property type="entry name" value="METAXIN RELATED"/>
    <property type="match status" value="1"/>
</dbReference>
<dbReference type="InterPro" id="IPR033468">
    <property type="entry name" value="Metaxin_GST"/>
</dbReference>
<comment type="similarity">
    <text evidence="1">Belongs to the FAX family.</text>
</comment>
<dbReference type="Pfam" id="PF17172">
    <property type="entry name" value="GST_N_4"/>
    <property type="match status" value="1"/>
</dbReference>
<reference evidence="5" key="1">
    <citation type="submission" date="2022-10" db="EMBL/GenBank/DDBJ databases">
        <title>Genome assembly of Pristionchus species.</title>
        <authorList>
            <person name="Yoshida K."/>
            <person name="Sommer R.J."/>
        </authorList>
    </citation>
    <scope>NUCLEOTIDE SEQUENCE [LARGE SCALE GENOMIC DNA]</scope>
    <source>
        <strain evidence="5">RS5460</strain>
    </source>
</reference>
<dbReference type="InterPro" id="IPR050931">
    <property type="entry name" value="Mito_Protein_Transport_Metaxin"/>
</dbReference>
<dbReference type="EMBL" id="BTRK01000005">
    <property type="protein sequence ID" value="GMR52830.1"/>
    <property type="molecule type" value="Genomic_DNA"/>
</dbReference>
<sequence>LRMPAPALLKRDWQKDHVYLVQFPRMGCIPTASPFALKLETWLRLCKIPYTNVSNEFTKMSEKGQIPFIELNGRHYADSVHIIDVLKHEFKKDPEALLNPLEKAQLIAFRALIEDGIFWAIPYNRSRNTKWIAGDKGFSGHFHGVKKILFEKIMVPKCIKNMKAKCHAQGIGRHNQLEVEKMTKDQFDSLEDFIGTKSFFFGEIPTTLDITAFGHIQQFLHTPMASDELKNHLEQKCPNLTKMVNRLKDEFWPDWDEACSKLSLATTMDGPEEAAAAAAESH</sequence>
<protein>
    <recommendedName>
        <fullName evidence="6">Glutathione S-transferase</fullName>
    </recommendedName>
</protein>
<evidence type="ECO:0008006" key="6">
    <source>
        <dbReference type="Google" id="ProtNLM"/>
    </source>
</evidence>
<dbReference type="Pfam" id="PF17171">
    <property type="entry name" value="GST_C_6"/>
    <property type="match status" value="1"/>
</dbReference>
<dbReference type="Proteomes" id="UP001328107">
    <property type="component" value="Unassembled WGS sequence"/>
</dbReference>
<dbReference type="SFLD" id="SFLDS00019">
    <property type="entry name" value="Glutathione_Transferase_(cytos"/>
    <property type="match status" value="1"/>
</dbReference>
<gene>
    <name evidence="4" type="ORF">PMAYCL1PPCAC_23025</name>
</gene>
<dbReference type="SFLD" id="SFLDG01180">
    <property type="entry name" value="SUF1"/>
    <property type="match status" value="1"/>
</dbReference>
<dbReference type="InterPro" id="IPR036249">
    <property type="entry name" value="Thioredoxin-like_sf"/>
</dbReference>
<evidence type="ECO:0000256" key="1">
    <source>
        <dbReference type="ARBA" id="ARBA00006475"/>
    </source>
</evidence>
<evidence type="ECO:0000313" key="4">
    <source>
        <dbReference type="EMBL" id="GMR52830.1"/>
    </source>
</evidence>
<evidence type="ECO:0000259" key="3">
    <source>
        <dbReference type="Pfam" id="PF17172"/>
    </source>
</evidence>
<dbReference type="InterPro" id="IPR036282">
    <property type="entry name" value="Glutathione-S-Trfase_C_sf"/>
</dbReference>
<evidence type="ECO:0000259" key="2">
    <source>
        <dbReference type="Pfam" id="PF17171"/>
    </source>
</evidence>
<feature type="domain" description="Thioredoxin-like fold" evidence="3">
    <location>
        <begin position="34"/>
        <end position="126"/>
    </location>
</feature>
<feature type="non-terminal residue" evidence="4">
    <location>
        <position position="1"/>
    </location>
</feature>
<dbReference type="CDD" id="cd03193">
    <property type="entry name" value="GST_C_Metaxin"/>
    <property type="match status" value="1"/>
</dbReference>
<dbReference type="AlphaFoldDB" id="A0AAN5I670"/>
<dbReference type="Gene3D" id="1.20.1050.10">
    <property type="match status" value="1"/>
</dbReference>
<name>A0AAN5I670_9BILA</name>
<feature type="domain" description="Metaxin glutathione S-transferase" evidence="2">
    <location>
        <begin position="184"/>
        <end position="246"/>
    </location>
</feature>
<dbReference type="InterPro" id="IPR026928">
    <property type="entry name" value="FAX/IsoI-like"/>
</dbReference>
<dbReference type="InterPro" id="IPR012336">
    <property type="entry name" value="Thioredoxin-like_fold"/>
</dbReference>
<dbReference type="GO" id="GO:0005737">
    <property type="term" value="C:cytoplasm"/>
    <property type="evidence" value="ECO:0007669"/>
    <property type="project" value="TreeGrafter"/>
</dbReference>
<evidence type="ECO:0000313" key="5">
    <source>
        <dbReference type="Proteomes" id="UP001328107"/>
    </source>
</evidence>
<dbReference type="SFLD" id="SFLDG01200">
    <property type="entry name" value="SUF1.1"/>
    <property type="match status" value="1"/>
</dbReference>